<accession>A0A817QLK5</accession>
<dbReference type="PANTHER" id="PTHR31009">
    <property type="entry name" value="S-ADENOSYL-L-METHIONINE:CARBOXYL METHYLTRANSFERASE FAMILY PROTEIN"/>
    <property type="match status" value="1"/>
</dbReference>
<proteinExistence type="predicted"/>
<evidence type="ECO:0000256" key="2">
    <source>
        <dbReference type="ARBA" id="ARBA00022842"/>
    </source>
</evidence>
<dbReference type="GO" id="GO:0046872">
    <property type="term" value="F:metal ion binding"/>
    <property type="evidence" value="ECO:0007669"/>
    <property type="project" value="UniProtKB-KW"/>
</dbReference>
<protein>
    <recommendedName>
        <fullName evidence="5">SAM dependent carboxyl methyltransferase</fullName>
    </recommendedName>
</protein>
<keyword evidence="2" id="KW-0460">Magnesium</keyword>
<dbReference type="Gene3D" id="1.10.1200.270">
    <property type="entry name" value="Methyltransferase, alpha-helical capping domain"/>
    <property type="match status" value="1"/>
</dbReference>
<dbReference type="Pfam" id="PF03492">
    <property type="entry name" value="Methyltransf_7"/>
    <property type="match status" value="1"/>
</dbReference>
<dbReference type="Proteomes" id="UP000663833">
    <property type="component" value="Unassembled WGS sequence"/>
</dbReference>
<dbReference type="EMBL" id="CAJNYD010000068">
    <property type="protein sequence ID" value="CAF3206946.1"/>
    <property type="molecule type" value="Genomic_DNA"/>
</dbReference>
<evidence type="ECO:0000313" key="3">
    <source>
        <dbReference type="EMBL" id="CAF3206946.1"/>
    </source>
</evidence>
<gene>
    <name evidence="3" type="ORF">LUA448_LOCUS2564</name>
</gene>
<keyword evidence="1" id="KW-0479">Metal-binding</keyword>
<evidence type="ECO:0008006" key="5">
    <source>
        <dbReference type="Google" id="ProtNLM"/>
    </source>
</evidence>
<name>A0A817QLK5_9BILA</name>
<dbReference type="InterPro" id="IPR042086">
    <property type="entry name" value="MeTrfase_capping"/>
</dbReference>
<evidence type="ECO:0000256" key="1">
    <source>
        <dbReference type="ARBA" id="ARBA00022723"/>
    </source>
</evidence>
<dbReference type="AlphaFoldDB" id="A0A817QLK5"/>
<dbReference type="GO" id="GO:0008168">
    <property type="term" value="F:methyltransferase activity"/>
    <property type="evidence" value="ECO:0007669"/>
    <property type="project" value="InterPro"/>
</dbReference>
<comment type="caution">
    <text evidence="3">The sequence shown here is derived from an EMBL/GenBank/DDBJ whole genome shotgun (WGS) entry which is preliminary data.</text>
</comment>
<dbReference type="SUPFAM" id="SSF53335">
    <property type="entry name" value="S-adenosyl-L-methionine-dependent methyltransferases"/>
    <property type="match status" value="1"/>
</dbReference>
<dbReference type="Gene3D" id="3.40.50.150">
    <property type="entry name" value="Vaccinia Virus protein VP39"/>
    <property type="match status" value="1"/>
</dbReference>
<dbReference type="InterPro" id="IPR029063">
    <property type="entry name" value="SAM-dependent_MTases_sf"/>
</dbReference>
<organism evidence="3 4">
    <name type="scientific">Rotaria socialis</name>
    <dbReference type="NCBI Taxonomy" id="392032"/>
    <lineage>
        <taxon>Eukaryota</taxon>
        <taxon>Metazoa</taxon>
        <taxon>Spiralia</taxon>
        <taxon>Gnathifera</taxon>
        <taxon>Rotifera</taxon>
        <taxon>Eurotatoria</taxon>
        <taxon>Bdelloidea</taxon>
        <taxon>Philodinida</taxon>
        <taxon>Philodinidae</taxon>
        <taxon>Rotaria</taxon>
    </lineage>
</organism>
<dbReference type="InterPro" id="IPR005299">
    <property type="entry name" value="MeTrfase_7"/>
</dbReference>
<sequence length="347" mass="39650">METKAGSTIGMAGSYNQNSDPQLAIINLMIPYIHLGIDELDISPLSLIIADFGSSHGKNSIEAMKIFINYLQKTNKLTASPLVVHNDLPTNDWTTLFHLLADDKSYQGVANGYSFYEQCLPVNSLSIGFTASSMHWLSKIPFNITNHCFHAYAEEHERQAYKHQAKLDFNSFIEHRSRELVSGGILVLSIPSFDDQGIESISNYFDQLYICAQSFFNEQELLYLTVPIYLRSLSECLDYELFDRCSLKLIKGELSRLKLPILEHYHNGLLTFDQLIKIFTKVFQSTMEPLVMQILKKNGRSKEEIDQISSDFWMVYEEKLKEKPDSVVNSNQYVTMHRSDVMGILVS</sequence>
<reference evidence="3" key="1">
    <citation type="submission" date="2021-02" db="EMBL/GenBank/DDBJ databases">
        <authorList>
            <person name="Nowell W R."/>
        </authorList>
    </citation>
    <scope>NUCLEOTIDE SEQUENCE</scope>
</reference>
<evidence type="ECO:0000313" key="4">
    <source>
        <dbReference type="Proteomes" id="UP000663833"/>
    </source>
</evidence>